<evidence type="ECO:0000313" key="11">
    <source>
        <dbReference type="Proteomes" id="UP000030146"/>
    </source>
</evidence>
<feature type="active site" description="Proton acceptor" evidence="5">
    <location>
        <position position="61"/>
    </location>
</feature>
<accession>A0A0A2F7A3</accession>
<evidence type="ECO:0000313" key="10">
    <source>
        <dbReference type="Proteomes" id="UP000030130"/>
    </source>
</evidence>
<keyword evidence="11" id="KW-1185">Reference proteome</keyword>
<dbReference type="PANTHER" id="PTHR21047:SF2">
    <property type="entry name" value="THYMIDINE DIPHOSPHO-4-KETO-RHAMNOSE 3,5-EPIMERASE"/>
    <property type="match status" value="1"/>
</dbReference>
<dbReference type="SUPFAM" id="SSF51182">
    <property type="entry name" value="RmlC-like cupins"/>
    <property type="match status" value="1"/>
</dbReference>
<dbReference type="InterPro" id="IPR014710">
    <property type="entry name" value="RmlC-like_jellyroll"/>
</dbReference>
<evidence type="ECO:0000256" key="6">
    <source>
        <dbReference type="PIRSR" id="PIRSR600888-3"/>
    </source>
</evidence>
<dbReference type="InterPro" id="IPR011051">
    <property type="entry name" value="RmlC_Cupin_sf"/>
</dbReference>
<evidence type="ECO:0000256" key="5">
    <source>
        <dbReference type="PIRSR" id="PIRSR600888-1"/>
    </source>
</evidence>
<comment type="catalytic activity">
    <reaction evidence="1 7">
        <text>dTDP-4-dehydro-6-deoxy-alpha-D-glucose = dTDP-4-dehydro-beta-L-rhamnose</text>
        <dbReference type="Rhea" id="RHEA:16969"/>
        <dbReference type="ChEBI" id="CHEBI:57649"/>
        <dbReference type="ChEBI" id="CHEBI:62830"/>
        <dbReference type="EC" id="5.1.3.13"/>
    </reaction>
</comment>
<dbReference type="UniPathway" id="UPA00124"/>
<dbReference type="RefSeq" id="WP_039422359.1">
    <property type="nucleotide sequence ID" value="NZ_JRAI01000084.1"/>
</dbReference>
<dbReference type="EMBL" id="JRAK01000118">
    <property type="protein sequence ID" value="KGN85952.1"/>
    <property type="molecule type" value="Genomic_DNA"/>
</dbReference>
<dbReference type="NCBIfam" id="TIGR01221">
    <property type="entry name" value="rmlC"/>
    <property type="match status" value="1"/>
</dbReference>
<dbReference type="InterPro" id="IPR000888">
    <property type="entry name" value="RmlC-like"/>
</dbReference>
<dbReference type="Proteomes" id="UP000030146">
    <property type="component" value="Unassembled WGS sequence"/>
</dbReference>
<dbReference type="GO" id="GO:0019305">
    <property type="term" value="P:dTDP-rhamnose biosynthetic process"/>
    <property type="evidence" value="ECO:0007669"/>
    <property type="project" value="UniProtKB-UniRule"/>
</dbReference>
<proteinExistence type="inferred from homology"/>
<feature type="site" description="Participates in a stacking interaction with the thymidine ring of dTDP-4-oxo-6-deoxyglucose" evidence="6">
    <location>
        <position position="137"/>
    </location>
</feature>
<comment type="pathway">
    <text evidence="7">Carbohydrate biosynthesis; dTDP-L-rhamnose biosynthesis.</text>
</comment>
<dbReference type="GO" id="GO:0005829">
    <property type="term" value="C:cytosol"/>
    <property type="evidence" value="ECO:0007669"/>
    <property type="project" value="TreeGrafter"/>
</dbReference>
<dbReference type="Proteomes" id="UP000030130">
    <property type="component" value="Unassembled WGS sequence"/>
</dbReference>
<dbReference type="OrthoDB" id="9800680at2"/>
<reference evidence="9 11" key="2">
    <citation type="submission" date="2014-08" db="EMBL/GenBank/DDBJ databases">
        <title>Porphyromonas gulae strain:COT-052_OH3439 Genome sequencing.</title>
        <authorList>
            <person name="Wallis C."/>
            <person name="Deusch O."/>
            <person name="O'Flynn C."/>
            <person name="Davis I."/>
            <person name="Jospin G."/>
            <person name="Darling A.E."/>
            <person name="Coil D.A."/>
            <person name="Alexiev A."/>
            <person name="Horsfall A."/>
            <person name="Kirkwood N."/>
            <person name="Harris S."/>
            <person name="Eisen J.A."/>
        </authorList>
    </citation>
    <scope>NUCLEOTIDE SEQUENCE [LARGE SCALE GENOMIC DNA]</scope>
    <source>
        <strain evidence="11">COT-052 OH3439</strain>
        <strain evidence="9">COT-052_OH3439</strain>
    </source>
</reference>
<evidence type="ECO:0000313" key="9">
    <source>
        <dbReference type="EMBL" id="KGN85952.1"/>
    </source>
</evidence>
<dbReference type="GO" id="GO:0008830">
    <property type="term" value="F:dTDP-4-dehydrorhamnose 3,5-epimerase activity"/>
    <property type="evidence" value="ECO:0007669"/>
    <property type="project" value="UniProtKB-UniRule"/>
</dbReference>
<dbReference type="CDD" id="cd00438">
    <property type="entry name" value="cupin_RmlC"/>
    <property type="match status" value="1"/>
</dbReference>
<protein>
    <recommendedName>
        <fullName evidence="4 7">dTDP-4-dehydrorhamnose 3,5-epimerase</fullName>
        <ecNumber evidence="3 7">5.1.3.13</ecNumber>
    </recommendedName>
    <alternativeName>
        <fullName evidence="7">Thymidine diphospho-4-keto-rhamnose 3,5-epimerase</fullName>
    </alternativeName>
</protein>
<dbReference type="PANTHER" id="PTHR21047">
    <property type="entry name" value="DTDP-6-DEOXY-D-GLUCOSE-3,5 EPIMERASE"/>
    <property type="match status" value="1"/>
</dbReference>
<keyword evidence="7" id="KW-0413">Isomerase</keyword>
<reference evidence="8 10" key="1">
    <citation type="submission" date="2014-08" db="EMBL/GenBank/DDBJ databases">
        <title>Porphyromonas gulae strain:COT-052_OH1451 Genome sequencing.</title>
        <authorList>
            <person name="Wallis C."/>
            <person name="Deusch O."/>
            <person name="O'Flynn C."/>
            <person name="Davis I."/>
            <person name="Jospin G."/>
            <person name="Darling A.E."/>
            <person name="Coil D.A."/>
            <person name="Alexiev A."/>
            <person name="Horsfall A."/>
            <person name="Kirkwood N."/>
            <person name="Harris S."/>
            <person name="Eisen J.A."/>
        </authorList>
    </citation>
    <scope>NUCLEOTIDE SEQUENCE [LARGE SCALE GENOMIC DNA]</scope>
    <source>
        <strain evidence="10">COT-052 OH1451</strain>
        <strain evidence="8">COT-052_OH1451</strain>
    </source>
</reference>
<dbReference type="STRING" id="111105.HR09_04740"/>
<dbReference type="Pfam" id="PF00908">
    <property type="entry name" value="dTDP_sugar_isom"/>
    <property type="match status" value="1"/>
</dbReference>
<dbReference type="eggNOG" id="COG1898">
    <property type="taxonomic scope" value="Bacteria"/>
</dbReference>
<comment type="function">
    <text evidence="2 7">Catalyzes the epimerization of the C3' and C5'positions of dTDP-6-deoxy-D-xylo-4-hexulose, forming dTDP-6-deoxy-L-lyxo-4-hexulose.</text>
</comment>
<name>A0A0A2F7A3_9PORP</name>
<dbReference type="AlphaFoldDB" id="A0A0A2F7A3"/>
<dbReference type="EMBL" id="JRAI01000084">
    <property type="protein sequence ID" value="KGN83672.1"/>
    <property type="molecule type" value="Genomic_DNA"/>
</dbReference>
<comment type="caution">
    <text evidence="9">The sequence shown here is derived from an EMBL/GenBank/DDBJ whole genome shotgun (WGS) entry which is preliminary data.</text>
</comment>
<evidence type="ECO:0000256" key="2">
    <source>
        <dbReference type="ARBA" id="ARBA00001997"/>
    </source>
</evidence>
<organism evidence="9 11">
    <name type="scientific">Porphyromonas gulae</name>
    <dbReference type="NCBI Taxonomy" id="111105"/>
    <lineage>
        <taxon>Bacteria</taxon>
        <taxon>Pseudomonadati</taxon>
        <taxon>Bacteroidota</taxon>
        <taxon>Bacteroidia</taxon>
        <taxon>Bacteroidales</taxon>
        <taxon>Porphyromonadaceae</taxon>
        <taxon>Porphyromonas</taxon>
    </lineage>
</organism>
<sequence>MNFTPTEIPEVVILEPRLFRDDRGYFFESFSRQEIETGIRPINFVQDNESASRYGVLRGLHFQKPPHAQSKLVRVVRGCVIDYAVDIRFGSPTFGKYVAVELSDTNFRQLFIPRGFAHGFVVLSDEVVFQYKCDNYYAPQSEGAIAWNDPNLGIDWRIPAEDIILSAKDQTNPSWTELISSEDFRNLFPYNQDLYE</sequence>
<gene>
    <name evidence="8" type="ORF">HR08_10700</name>
    <name evidence="9" type="ORF">HR15_08465</name>
</gene>
<evidence type="ECO:0000256" key="1">
    <source>
        <dbReference type="ARBA" id="ARBA00001298"/>
    </source>
</evidence>
<evidence type="ECO:0000256" key="4">
    <source>
        <dbReference type="ARBA" id="ARBA00019595"/>
    </source>
</evidence>
<feature type="active site" description="Proton donor" evidence="5">
    <location>
        <position position="131"/>
    </location>
</feature>
<dbReference type="Gene3D" id="2.60.120.10">
    <property type="entry name" value="Jelly Rolls"/>
    <property type="match status" value="1"/>
</dbReference>
<dbReference type="EC" id="5.1.3.13" evidence="3 7"/>
<comment type="similarity">
    <text evidence="7">Belongs to the dTDP-4-dehydrorhamnose 3,5-epimerase family.</text>
</comment>
<evidence type="ECO:0000256" key="3">
    <source>
        <dbReference type="ARBA" id="ARBA00012098"/>
    </source>
</evidence>
<comment type="subunit">
    <text evidence="7">Homodimer.</text>
</comment>
<evidence type="ECO:0000256" key="7">
    <source>
        <dbReference type="RuleBase" id="RU364069"/>
    </source>
</evidence>
<evidence type="ECO:0000313" key="8">
    <source>
        <dbReference type="EMBL" id="KGN83672.1"/>
    </source>
</evidence>
<dbReference type="GO" id="GO:0000271">
    <property type="term" value="P:polysaccharide biosynthetic process"/>
    <property type="evidence" value="ECO:0007669"/>
    <property type="project" value="TreeGrafter"/>
</dbReference>
<dbReference type="PATRIC" id="fig|111105.18.peg.1807"/>